<comment type="similarity">
    <text evidence="1">Belongs to the universal stress protein A family.</text>
</comment>
<dbReference type="InterPro" id="IPR014729">
    <property type="entry name" value="Rossmann-like_a/b/a_fold"/>
</dbReference>
<dbReference type="AlphaFoldDB" id="A0A1G6TPL7"/>
<dbReference type="InterPro" id="IPR006015">
    <property type="entry name" value="Universal_stress_UspA"/>
</dbReference>
<dbReference type="InterPro" id="IPR006016">
    <property type="entry name" value="UspA"/>
</dbReference>
<evidence type="ECO:0000256" key="1">
    <source>
        <dbReference type="ARBA" id="ARBA00008791"/>
    </source>
</evidence>
<dbReference type="STRING" id="392421.SAMN04488694_10344"/>
<dbReference type="Proteomes" id="UP000324021">
    <property type="component" value="Unassembled WGS sequence"/>
</dbReference>
<keyword evidence="5" id="KW-1185">Reference proteome</keyword>
<dbReference type="Pfam" id="PF00582">
    <property type="entry name" value="Usp"/>
    <property type="match status" value="1"/>
</dbReference>
<feature type="domain" description="UspA" evidence="2">
    <location>
        <begin position="4"/>
        <end position="146"/>
    </location>
</feature>
<evidence type="ECO:0000313" key="6">
    <source>
        <dbReference type="Proteomes" id="UP000324021"/>
    </source>
</evidence>
<accession>A0A1G6TPL7</accession>
<evidence type="ECO:0000259" key="2">
    <source>
        <dbReference type="Pfam" id="PF00582"/>
    </source>
</evidence>
<evidence type="ECO:0000313" key="4">
    <source>
        <dbReference type="EMBL" id="SES99550.1"/>
    </source>
</evidence>
<gene>
    <name evidence="4" type="ORF">SAMN04488694_10344</name>
    <name evidence="3" type="ORF">SAMN05192552_101823</name>
</gene>
<evidence type="ECO:0000313" key="3">
    <source>
        <dbReference type="EMBL" id="SDD30804.1"/>
    </source>
</evidence>
<organism evidence="3 6">
    <name type="scientific">Natrinema hispanicum</name>
    <dbReference type="NCBI Taxonomy" id="392421"/>
    <lineage>
        <taxon>Archaea</taxon>
        <taxon>Methanobacteriati</taxon>
        <taxon>Methanobacteriota</taxon>
        <taxon>Stenosarchaea group</taxon>
        <taxon>Halobacteria</taxon>
        <taxon>Halobacteriales</taxon>
        <taxon>Natrialbaceae</taxon>
        <taxon>Natrinema</taxon>
    </lineage>
</organism>
<dbReference type="Proteomes" id="UP000199320">
    <property type="component" value="Unassembled WGS sequence"/>
</dbReference>
<proteinExistence type="inferred from homology"/>
<name>A0A1G6TPL7_9EURY</name>
<dbReference type="SUPFAM" id="SSF52402">
    <property type="entry name" value="Adenine nucleotide alpha hydrolases-like"/>
    <property type="match status" value="1"/>
</dbReference>
<dbReference type="Gene3D" id="3.40.50.620">
    <property type="entry name" value="HUPs"/>
    <property type="match status" value="1"/>
</dbReference>
<dbReference type="OrthoDB" id="271068at2157"/>
<dbReference type="PANTHER" id="PTHR46268">
    <property type="entry name" value="STRESS RESPONSE PROTEIN NHAX"/>
    <property type="match status" value="1"/>
</dbReference>
<reference evidence="4" key="1">
    <citation type="submission" date="2016-10" db="EMBL/GenBank/DDBJ databases">
        <authorList>
            <person name="de Groot N.N."/>
        </authorList>
    </citation>
    <scope>NUCLEOTIDE SEQUENCE [LARGE SCALE GENOMIC DNA]</scope>
    <source>
        <strain evidence="4">CDM_6</strain>
    </source>
</reference>
<dbReference type="EMBL" id="FOIC01000003">
    <property type="protein sequence ID" value="SES99550.1"/>
    <property type="molecule type" value="Genomic_DNA"/>
</dbReference>
<dbReference type="CDD" id="cd00293">
    <property type="entry name" value="USP-like"/>
    <property type="match status" value="1"/>
</dbReference>
<reference evidence="5 6" key="2">
    <citation type="submission" date="2016-10" db="EMBL/GenBank/DDBJ databases">
        <authorList>
            <person name="Varghese N."/>
            <person name="Submissions S."/>
        </authorList>
    </citation>
    <scope>NUCLEOTIDE SEQUENCE [LARGE SCALE GENOMIC DNA]</scope>
    <source>
        <strain evidence="3 6">CDM_1</strain>
        <strain evidence="5">CDM_6</strain>
    </source>
</reference>
<protein>
    <submittedName>
        <fullName evidence="3">Nucleotide-binding universal stress protein, UspA family</fullName>
    </submittedName>
</protein>
<dbReference type="RefSeq" id="WP_092930273.1">
    <property type="nucleotide sequence ID" value="NZ_FMZP01000018.1"/>
</dbReference>
<dbReference type="EMBL" id="FMZP01000018">
    <property type="protein sequence ID" value="SDD30804.1"/>
    <property type="molecule type" value="Genomic_DNA"/>
</dbReference>
<sequence>MAIDTVLLAVGPMDTVRAPELAETVLEIAEPLDAKVVIGHAFTEDEYEDIHEDIGFDARADDVDPDEVAAERAPVPELAERFEEAGVEYEIKGALGEVSTKVVDMAVDVDADRMVVGGRRRSPAEKAVLGSVSQEIILSAPCPVTYFRDLDVME</sequence>
<evidence type="ECO:0000313" key="5">
    <source>
        <dbReference type="Proteomes" id="UP000199320"/>
    </source>
</evidence>
<dbReference type="PRINTS" id="PR01438">
    <property type="entry name" value="UNVRSLSTRESS"/>
</dbReference>
<dbReference type="PANTHER" id="PTHR46268:SF6">
    <property type="entry name" value="UNIVERSAL STRESS PROTEIN UP12"/>
    <property type="match status" value="1"/>
</dbReference>